<dbReference type="EMBL" id="PYAL01000006">
    <property type="protein sequence ID" value="RXN86123.1"/>
    <property type="molecule type" value="Genomic_DNA"/>
</dbReference>
<dbReference type="PANTHER" id="PTHR30509:SF9">
    <property type="entry name" value="MULTIDRUG RESISTANCE PROTEIN MDTO"/>
    <property type="match status" value="1"/>
</dbReference>
<feature type="transmembrane region" description="Helical" evidence="7">
    <location>
        <begin position="72"/>
        <end position="94"/>
    </location>
</feature>
<dbReference type="AlphaFoldDB" id="A0A4Q1HG43"/>
<keyword evidence="3 7" id="KW-0812">Transmembrane</keyword>
<dbReference type="OrthoDB" id="105720at2"/>
<evidence type="ECO:0000256" key="3">
    <source>
        <dbReference type="ARBA" id="ARBA00022692"/>
    </source>
</evidence>
<comment type="subcellular location">
    <subcellularLocation>
        <location evidence="1">Cell membrane</location>
        <topology evidence="1">Multi-pass membrane protein</topology>
    </subcellularLocation>
</comment>
<dbReference type="RefSeq" id="WP_129152292.1">
    <property type="nucleotide sequence ID" value="NZ_JBHSDO010000017.1"/>
</dbReference>
<dbReference type="Pfam" id="PF13515">
    <property type="entry name" value="FUSC_2"/>
    <property type="match status" value="1"/>
</dbReference>
<evidence type="ECO:0000256" key="2">
    <source>
        <dbReference type="ARBA" id="ARBA00022475"/>
    </source>
</evidence>
<feature type="transmembrane region" description="Helical" evidence="7">
    <location>
        <begin position="498"/>
        <end position="516"/>
    </location>
</feature>
<evidence type="ECO:0000259" key="8">
    <source>
        <dbReference type="Pfam" id="PF13515"/>
    </source>
</evidence>
<feature type="transmembrane region" description="Helical" evidence="7">
    <location>
        <begin position="414"/>
        <end position="436"/>
    </location>
</feature>
<evidence type="ECO:0000313" key="9">
    <source>
        <dbReference type="EMBL" id="RXN86123.1"/>
    </source>
</evidence>
<accession>A0A4Q1HG43</accession>
<dbReference type="InterPro" id="IPR049453">
    <property type="entry name" value="Memb_transporter_dom"/>
</dbReference>
<reference evidence="9 10" key="1">
    <citation type="journal article" date="2017" name="Int. J. Syst. Evol. Microbiol.">
        <title>Achromobacter aloeverae sp. nov., isolated from the root of Aloe vera (L.) Burm.f.</title>
        <authorList>
            <person name="Kuncharoen N."/>
            <person name="Muramatsu Y."/>
            <person name="Shibata C."/>
            <person name="Kamakura Y."/>
            <person name="Nakagawa Y."/>
            <person name="Tanasupawat S."/>
        </authorList>
    </citation>
    <scope>NUCLEOTIDE SEQUENCE [LARGE SCALE GENOMIC DNA]</scope>
    <source>
        <strain evidence="9 10">AVA-1</strain>
    </source>
</reference>
<comment type="similarity">
    <text evidence="6">Belongs to the YccS/YhfK family.</text>
</comment>
<feature type="transmembrane region" description="Helical" evidence="7">
    <location>
        <begin position="125"/>
        <end position="146"/>
    </location>
</feature>
<sequence length="638" mass="67092">MARPAADPRVSPLRGLAALLAPFPGRGAMSLRLALICALAVLVAALYGTPEMALSAYVVFFLNRSDRVTSIILVLLMMTLVTLLIGLVMLIAMASLDYPVLRLGFMAGLSFVLLYLTSASKLRPVGGIIAMVVGFALDELGLLPYGEAATRALLYMWLVVAIPAGLTIIVNLLFAPSPRRLASLRIAARLTASARRLRQPEAGREAFDACLREGNGQVETWLRLARLEGSADAADLAALKQAASASTAIMLAVAALDGDPAAEASATLGERRTAERVTEPMADRVAGVLDAMAGMLAQGGYPVDIALELPEADDLPPLARAAWLCLGEAIVHFTAAPAPAGPATPPPQAGHKDGFFLPDARTNPDHVVYALKTTGAAMFCYLLYTQLDWQGIHTCFITCYVVSLGTTAETVQKLTLRLAGCVVGAVAGSVAVAFIVPSIDSIGALMLLVFAGAAASAWVAVGSPRIAYAGLQIAFAFFLCVLQGPAPGFDLTVARDRSIGILLGNLVVYLVFTRIWPVSVAARIDDALAALLRQWRSLAQLADPVARRARAADALARGQAIEDDLVVIPYEPSWVRPAPAWISSRRQALAELATLEAPLFLAGGQAPDAAGATRARLHRLDAIAARLAHKEAAVHASA</sequence>
<dbReference type="GO" id="GO:0005886">
    <property type="term" value="C:plasma membrane"/>
    <property type="evidence" value="ECO:0007669"/>
    <property type="project" value="UniProtKB-SubCell"/>
</dbReference>
<keyword evidence="10" id="KW-1185">Reference proteome</keyword>
<evidence type="ECO:0000256" key="1">
    <source>
        <dbReference type="ARBA" id="ARBA00004651"/>
    </source>
</evidence>
<feature type="transmembrane region" description="Helical" evidence="7">
    <location>
        <begin position="100"/>
        <end position="118"/>
    </location>
</feature>
<evidence type="ECO:0000256" key="7">
    <source>
        <dbReference type="SAM" id="Phobius"/>
    </source>
</evidence>
<evidence type="ECO:0000256" key="6">
    <source>
        <dbReference type="ARBA" id="ARBA00043993"/>
    </source>
</evidence>
<proteinExistence type="inferred from homology"/>
<feature type="transmembrane region" description="Helical" evidence="7">
    <location>
        <begin position="152"/>
        <end position="175"/>
    </location>
</feature>
<comment type="caution">
    <text evidence="9">The sequence shown here is derived from an EMBL/GenBank/DDBJ whole genome shotgun (WGS) entry which is preliminary data.</text>
</comment>
<evidence type="ECO:0000256" key="5">
    <source>
        <dbReference type="ARBA" id="ARBA00023136"/>
    </source>
</evidence>
<name>A0A4Q1HG43_9BURK</name>
<feature type="transmembrane region" description="Helical" evidence="7">
    <location>
        <begin position="442"/>
        <end position="461"/>
    </location>
</feature>
<evidence type="ECO:0000313" key="10">
    <source>
        <dbReference type="Proteomes" id="UP000290849"/>
    </source>
</evidence>
<organism evidence="9 10">
    <name type="scientific">Achromobacter aloeverae</name>
    <dbReference type="NCBI Taxonomy" id="1750518"/>
    <lineage>
        <taxon>Bacteria</taxon>
        <taxon>Pseudomonadati</taxon>
        <taxon>Pseudomonadota</taxon>
        <taxon>Betaproteobacteria</taxon>
        <taxon>Burkholderiales</taxon>
        <taxon>Alcaligenaceae</taxon>
        <taxon>Achromobacter</taxon>
    </lineage>
</organism>
<feature type="transmembrane region" description="Helical" evidence="7">
    <location>
        <begin position="468"/>
        <end position="486"/>
    </location>
</feature>
<dbReference type="Proteomes" id="UP000290849">
    <property type="component" value="Unassembled WGS sequence"/>
</dbReference>
<keyword evidence="2" id="KW-1003">Cell membrane</keyword>
<keyword evidence="5 7" id="KW-0472">Membrane</keyword>
<feature type="transmembrane region" description="Helical" evidence="7">
    <location>
        <begin position="33"/>
        <end position="60"/>
    </location>
</feature>
<feature type="domain" description="Integral membrane bound transporter" evidence="8">
    <location>
        <begin position="380"/>
        <end position="510"/>
    </location>
</feature>
<gene>
    <name evidence="9" type="ORF">C7R54_20500</name>
</gene>
<keyword evidence="4 7" id="KW-1133">Transmembrane helix</keyword>
<protein>
    <submittedName>
        <fullName evidence="9">Fusaric acid resistance protein</fullName>
    </submittedName>
</protein>
<evidence type="ECO:0000256" key="4">
    <source>
        <dbReference type="ARBA" id="ARBA00022989"/>
    </source>
</evidence>
<dbReference type="PANTHER" id="PTHR30509">
    <property type="entry name" value="P-HYDROXYBENZOIC ACID EFFLUX PUMP SUBUNIT-RELATED"/>
    <property type="match status" value="1"/>
</dbReference>